<dbReference type="InterPro" id="IPR016035">
    <property type="entry name" value="Acyl_Trfase/lysoPLipase"/>
</dbReference>
<dbReference type="OrthoDB" id="9805460at2"/>
<keyword evidence="2 6" id="KW-0808">Transferase</keyword>
<evidence type="ECO:0000313" key="6">
    <source>
        <dbReference type="EMBL" id="RED86535.1"/>
    </source>
</evidence>
<dbReference type="SUPFAM" id="SSF55048">
    <property type="entry name" value="Probable ACP-binding domain of malonyl-CoA ACP transacylase"/>
    <property type="match status" value="1"/>
</dbReference>
<protein>
    <recommendedName>
        <fullName evidence="1">[acyl-carrier-protein] S-malonyltransferase</fullName>
        <ecNumber evidence="1">2.3.1.39</ecNumber>
    </recommendedName>
</protein>
<keyword evidence="7" id="KW-1185">Reference proteome</keyword>
<accession>A0A3D9KJC1</accession>
<dbReference type="InterPro" id="IPR014043">
    <property type="entry name" value="Acyl_transferase_dom"/>
</dbReference>
<gene>
    <name evidence="6" type="ORF">DFP98_103390</name>
</gene>
<dbReference type="AlphaFoldDB" id="A0A3D9KJC1"/>
<dbReference type="InterPro" id="IPR016036">
    <property type="entry name" value="Malonyl_transacylase_ACP-bd"/>
</dbReference>
<evidence type="ECO:0000256" key="3">
    <source>
        <dbReference type="ARBA" id="ARBA00023315"/>
    </source>
</evidence>
<dbReference type="PANTHER" id="PTHR42681:SF1">
    <property type="entry name" value="MALONYL-COA-ACYL CARRIER PROTEIN TRANSACYLASE, MITOCHONDRIAL"/>
    <property type="match status" value="1"/>
</dbReference>
<comment type="catalytic activity">
    <reaction evidence="4">
        <text>holo-[ACP] + malonyl-CoA = malonyl-[ACP] + CoA</text>
        <dbReference type="Rhea" id="RHEA:41792"/>
        <dbReference type="Rhea" id="RHEA-COMP:9623"/>
        <dbReference type="Rhea" id="RHEA-COMP:9685"/>
        <dbReference type="ChEBI" id="CHEBI:57287"/>
        <dbReference type="ChEBI" id="CHEBI:57384"/>
        <dbReference type="ChEBI" id="CHEBI:64479"/>
        <dbReference type="ChEBI" id="CHEBI:78449"/>
        <dbReference type="EC" id="2.3.1.39"/>
    </reaction>
</comment>
<name>A0A3D9KJC1_9BACL</name>
<dbReference type="EMBL" id="QRDZ01000003">
    <property type="protein sequence ID" value="RED86535.1"/>
    <property type="molecule type" value="Genomic_DNA"/>
</dbReference>
<evidence type="ECO:0000256" key="4">
    <source>
        <dbReference type="ARBA" id="ARBA00048462"/>
    </source>
</evidence>
<dbReference type="InterPro" id="IPR004410">
    <property type="entry name" value="Malonyl_CoA-ACP_transAc_FabD"/>
</dbReference>
<dbReference type="InterPro" id="IPR050858">
    <property type="entry name" value="Mal-CoA-ACP_Trans/PKS_FabD"/>
</dbReference>
<comment type="caution">
    <text evidence="6">The sequence shown here is derived from an EMBL/GenBank/DDBJ whole genome shotgun (WGS) entry which is preliminary data.</text>
</comment>
<organism evidence="6 7">
    <name type="scientific">Cohnella phaseoli</name>
    <dbReference type="NCBI Taxonomy" id="456490"/>
    <lineage>
        <taxon>Bacteria</taxon>
        <taxon>Bacillati</taxon>
        <taxon>Bacillota</taxon>
        <taxon>Bacilli</taxon>
        <taxon>Bacillales</taxon>
        <taxon>Paenibacillaceae</taxon>
        <taxon>Cohnella</taxon>
    </lineage>
</organism>
<dbReference type="GO" id="GO:0004314">
    <property type="term" value="F:[acyl-carrier-protein] S-malonyltransferase activity"/>
    <property type="evidence" value="ECO:0007669"/>
    <property type="project" value="UniProtKB-EC"/>
</dbReference>
<dbReference type="PANTHER" id="PTHR42681">
    <property type="entry name" value="MALONYL-COA-ACYL CARRIER PROTEIN TRANSACYLASE, MITOCHONDRIAL"/>
    <property type="match status" value="1"/>
</dbReference>
<evidence type="ECO:0000256" key="1">
    <source>
        <dbReference type="ARBA" id="ARBA00013258"/>
    </source>
</evidence>
<dbReference type="SUPFAM" id="SSF52151">
    <property type="entry name" value="FabD/lysophospholipase-like"/>
    <property type="match status" value="1"/>
</dbReference>
<dbReference type="InterPro" id="IPR001227">
    <property type="entry name" value="Ac_transferase_dom_sf"/>
</dbReference>
<reference evidence="6 7" key="1">
    <citation type="submission" date="2018-07" db="EMBL/GenBank/DDBJ databases">
        <title>Genomic Encyclopedia of Type Strains, Phase III (KMG-III): the genomes of soil and plant-associated and newly described type strains.</title>
        <authorList>
            <person name="Whitman W."/>
        </authorList>
    </citation>
    <scope>NUCLEOTIDE SEQUENCE [LARGE SCALE GENOMIC DNA]</scope>
    <source>
        <strain evidence="6 7">CECT 7287</strain>
    </source>
</reference>
<feature type="domain" description="Malonyl-CoA:ACP transacylase (MAT)" evidence="5">
    <location>
        <begin position="7"/>
        <end position="317"/>
    </location>
</feature>
<dbReference type="EC" id="2.3.1.39" evidence="1"/>
<sequence length="405" mass="44734">MKKVALLFPGQGSQMTGMGKWFYDRYPIAKRTFEEADDVLGWKVTDACFHGPIAELTSTDVAQPALLTASMAMYRVYMEEIGIRPFAAAGHSLGEYSALCGAGAISFAEALKLVHFRGQTMKAAAELGTGTMLAVGGIDYLSTEEQLAYFASSREEICVACYNGPDQIVVSGTFPAMERVESHFRKLGAKATNLQVGAPFHHPLMQSAAEELKCRLEQVAFKPLQYKVLSNVTGHALDASKQSLVEELTRQMTQPVQWRKSMNVLHYWGIELAIELGPKTVLKQLLKSHDAIDAYAYDVAEDRSRLAGNISVQAGNPIRGDHPIAKLVAIAVSEPNRHPDDPEARQGVLEPYQQLLDLRGRLAQQNKQPDPEDIRQGLQWLRTILHRKGVPPEQQLSRLAEANLI</sequence>
<dbReference type="SMART" id="SM00827">
    <property type="entry name" value="PKS_AT"/>
    <property type="match status" value="1"/>
</dbReference>
<evidence type="ECO:0000313" key="7">
    <source>
        <dbReference type="Proteomes" id="UP000256977"/>
    </source>
</evidence>
<dbReference type="Gene3D" id="3.40.366.10">
    <property type="entry name" value="Malonyl-Coenzyme A Acyl Carrier Protein, domain 2"/>
    <property type="match status" value="1"/>
</dbReference>
<dbReference type="NCBIfam" id="TIGR00128">
    <property type="entry name" value="fabD"/>
    <property type="match status" value="1"/>
</dbReference>
<dbReference type="GO" id="GO:0006633">
    <property type="term" value="P:fatty acid biosynthetic process"/>
    <property type="evidence" value="ECO:0007669"/>
    <property type="project" value="TreeGrafter"/>
</dbReference>
<dbReference type="Pfam" id="PF00698">
    <property type="entry name" value="Acyl_transf_1"/>
    <property type="match status" value="1"/>
</dbReference>
<dbReference type="RefSeq" id="WP_116059646.1">
    <property type="nucleotide sequence ID" value="NZ_QRDZ01000003.1"/>
</dbReference>
<proteinExistence type="predicted"/>
<evidence type="ECO:0000259" key="5">
    <source>
        <dbReference type="SMART" id="SM00827"/>
    </source>
</evidence>
<evidence type="ECO:0000256" key="2">
    <source>
        <dbReference type="ARBA" id="ARBA00022679"/>
    </source>
</evidence>
<dbReference type="Proteomes" id="UP000256977">
    <property type="component" value="Unassembled WGS sequence"/>
</dbReference>
<dbReference type="Gene3D" id="3.30.70.250">
    <property type="entry name" value="Malonyl-CoA ACP transacylase, ACP-binding"/>
    <property type="match status" value="1"/>
</dbReference>
<keyword evidence="3" id="KW-0012">Acyltransferase</keyword>